<reference evidence="6" key="2">
    <citation type="submission" date="2020-09" db="EMBL/GenBank/DDBJ databases">
        <authorList>
            <person name="Yu Y."/>
        </authorList>
    </citation>
    <scope>NUCLEOTIDE SEQUENCE</scope>
    <source>
        <strain evidence="6">KCTC 49039</strain>
    </source>
</reference>
<dbReference type="Pfam" id="PF00440">
    <property type="entry name" value="TetR_N"/>
    <property type="match status" value="1"/>
</dbReference>
<dbReference type="InterPro" id="IPR036271">
    <property type="entry name" value="Tet_transcr_reg_TetR-rel_C_sf"/>
</dbReference>
<evidence type="ECO:0000259" key="5">
    <source>
        <dbReference type="PROSITE" id="PS50977"/>
    </source>
</evidence>
<dbReference type="Gene3D" id="1.10.357.10">
    <property type="entry name" value="Tetracycline Repressor, domain 2"/>
    <property type="match status" value="1"/>
</dbReference>
<dbReference type="PANTHER" id="PTHR30055">
    <property type="entry name" value="HTH-TYPE TRANSCRIPTIONAL REGULATOR RUTR"/>
    <property type="match status" value="1"/>
</dbReference>
<feature type="domain" description="HTH tetR-type" evidence="5">
    <location>
        <begin position="20"/>
        <end position="79"/>
    </location>
</feature>
<dbReference type="PANTHER" id="PTHR30055:SF234">
    <property type="entry name" value="HTH-TYPE TRANSCRIPTIONAL REGULATOR BETI"/>
    <property type="match status" value="1"/>
</dbReference>
<dbReference type="InterPro" id="IPR023772">
    <property type="entry name" value="DNA-bd_HTH_TetR-type_CS"/>
</dbReference>
<evidence type="ECO:0000256" key="3">
    <source>
        <dbReference type="ARBA" id="ARBA00023163"/>
    </source>
</evidence>
<dbReference type="InterPro" id="IPR009057">
    <property type="entry name" value="Homeodomain-like_sf"/>
</dbReference>
<keyword evidence="1" id="KW-0805">Transcription regulation</keyword>
<dbReference type="PRINTS" id="PR00455">
    <property type="entry name" value="HTHTETR"/>
</dbReference>
<keyword evidence="2 4" id="KW-0238">DNA-binding</keyword>
<evidence type="ECO:0000313" key="7">
    <source>
        <dbReference type="Proteomes" id="UP000610846"/>
    </source>
</evidence>
<dbReference type="InterPro" id="IPR049445">
    <property type="entry name" value="TetR_SbtR-like_C"/>
</dbReference>
<evidence type="ECO:0000256" key="2">
    <source>
        <dbReference type="ARBA" id="ARBA00023125"/>
    </source>
</evidence>
<sequence length="218" mass="23764">MNAHPTTPPTNQRARRKDAMRNRAALIAAGAELFDATGPVPTLDDIARRAGVGVGTAYRHFPNKYVLAQAVLAETMETMLAAAERAARSDDAITGFFDFFAAVLEPQSSKRALATLLRWVPDSEPDARAVQSRVERCIDTLLQRGREQQTIRSDLTATDVGVLMSAMTHVIETFGGTHPRLWRRLLPVVVDGIRSDSPTPLTGAPLSTSDFLRQLSGQ</sequence>
<reference evidence="6" key="1">
    <citation type="journal article" date="2018" name="Curr. Microbiol.">
        <title>Cellulosimicrobium arenosum sp. nov., Isolated from Marine Sediment Sand.</title>
        <authorList>
            <person name="Oh M."/>
            <person name="Kim J.H."/>
            <person name="Yoon J.H."/>
            <person name="Schumann P."/>
            <person name="Kim W."/>
        </authorList>
    </citation>
    <scope>NUCLEOTIDE SEQUENCE</scope>
    <source>
        <strain evidence="6">KCTC 49039</strain>
    </source>
</reference>
<feature type="DNA-binding region" description="H-T-H motif" evidence="4">
    <location>
        <begin position="42"/>
        <end position="61"/>
    </location>
</feature>
<dbReference type="PROSITE" id="PS01081">
    <property type="entry name" value="HTH_TETR_1"/>
    <property type="match status" value="1"/>
</dbReference>
<keyword evidence="3" id="KW-0804">Transcription</keyword>
<dbReference type="PROSITE" id="PS50977">
    <property type="entry name" value="HTH_TETR_2"/>
    <property type="match status" value="1"/>
</dbReference>
<dbReference type="RefSeq" id="WP_191827341.1">
    <property type="nucleotide sequence ID" value="NZ_JACYHB010000001.1"/>
</dbReference>
<dbReference type="EMBL" id="JACYHB010000001">
    <property type="protein sequence ID" value="MBD8077781.1"/>
    <property type="molecule type" value="Genomic_DNA"/>
</dbReference>
<evidence type="ECO:0000256" key="1">
    <source>
        <dbReference type="ARBA" id="ARBA00023015"/>
    </source>
</evidence>
<gene>
    <name evidence="6" type="ORF">IF651_01730</name>
</gene>
<proteinExistence type="predicted"/>
<dbReference type="GO" id="GO:0003700">
    <property type="term" value="F:DNA-binding transcription factor activity"/>
    <property type="evidence" value="ECO:0007669"/>
    <property type="project" value="TreeGrafter"/>
</dbReference>
<dbReference type="SUPFAM" id="SSF46689">
    <property type="entry name" value="Homeodomain-like"/>
    <property type="match status" value="1"/>
</dbReference>
<evidence type="ECO:0000256" key="4">
    <source>
        <dbReference type="PROSITE-ProRule" id="PRU00335"/>
    </source>
</evidence>
<evidence type="ECO:0000313" key="6">
    <source>
        <dbReference type="EMBL" id="MBD8077781.1"/>
    </source>
</evidence>
<organism evidence="6 7">
    <name type="scientific">Cellulosimicrobium arenosum</name>
    <dbReference type="NCBI Taxonomy" id="2708133"/>
    <lineage>
        <taxon>Bacteria</taxon>
        <taxon>Bacillati</taxon>
        <taxon>Actinomycetota</taxon>
        <taxon>Actinomycetes</taxon>
        <taxon>Micrococcales</taxon>
        <taxon>Promicromonosporaceae</taxon>
        <taxon>Cellulosimicrobium</taxon>
    </lineage>
</organism>
<dbReference type="SUPFAM" id="SSF48498">
    <property type="entry name" value="Tetracyclin repressor-like, C-terminal domain"/>
    <property type="match status" value="1"/>
</dbReference>
<comment type="caution">
    <text evidence="6">The sequence shown here is derived from an EMBL/GenBank/DDBJ whole genome shotgun (WGS) entry which is preliminary data.</text>
</comment>
<accession>A0A927IWQ9</accession>
<dbReference type="Pfam" id="PF21597">
    <property type="entry name" value="TetR_C_43"/>
    <property type="match status" value="1"/>
</dbReference>
<dbReference type="InterPro" id="IPR050109">
    <property type="entry name" value="HTH-type_TetR-like_transc_reg"/>
</dbReference>
<dbReference type="Proteomes" id="UP000610846">
    <property type="component" value="Unassembled WGS sequence"/>
</dbReference>
<dbReference type="GO" id="GO:0000976">
    <property type="term" value="F:transcription cis-regulatory region binding"/>
    <property type="evidence" value="ECO:0007669"/>
    <property type="project" value="TreeGrafter"/>
</dbReference>
<keyword evidence="7" id="KW-1185">Reference proteome</keyword>
<dbReference type="InterPro" id="IPR001647">
    <property type="entry name" value="HTH_TetR"/>
</dbReference>
<name>A0A927IWQ9_9MICO</name>
<protein>
    <submittedName>
        <fullName evidence="6">TetR/AcrR family transcriptional regulator</fullName>
    </submittedName>
</protein>
<dbReference type="AlphaFoldDB" id="A0A927IWQ9"/>